<dbReference type="InterPro" id="IPR019775">
    <property type="entry name" value="WD40_repeat_CS"/>
</dbReference>
<evidence type="ECO:0000256" key="7">
    <source>
        <dbReference type="ARBA" id="ARBA00040154"/>
    </source>
</evidence>
<gene>
    <name evidence="9" type="ORF">BSL78_04434</name>
</gene>
<protein>
    <recommendedName>
        <fullName evidence="7">tRNA (34-2'-O)-methyltransferase regulator WDR6</fullName>
    </recommendedName>
</protein>
<keyword evidence="2" id="KW-0963">Cytoplasm</keyword>
<dbReference type="PANTHER" id="PTHR14344">
    <property type="entry name" value="WD REPEAT PROTEIN"/>
    <property type="match status" value="1"/>
</dbReference>
<evidence type="ECO:0000256" key="5">
    <source>
        <dbReference type="ARBA" id="ARBA00022737"/>
    </source>
</evidence>
<name>A0A2G8LET0_STIJA</name>
<dbReference type="Gene3D" id="2.130.10.10">
    <property type="entry name" value="YVTN repeat-like/Quinoprotein amine dehydrogenase"/>
    <property type="match status" value="3"/>
</dbReference>
<sequence length="626" mass="69867">MSLKLFSIGEGSYLHTYSLSSNRHLAQYNVLGSSVIHGIKASSNDLVIFGQKSLCLGRLTGSSFDVTSEVAEFTDWIWDVQWLAEPLHHLAVALGHNAVALWDCSGFKCTEVISCVENCILYSACFIGDSWNSLVLAAGVVFNEVVLWRPAGHRDGSGRSIVIGRFKGHEGVIFNIDYNAEKCLLCSVSDDRTIRLWDLRLRDGCTSGDPIRTLYGHRARVWDAKLMTDVIVSIGEDACCFVWNYEGSIIKKFTGHKGQNIWSVAVNESKQLIVTGGGDSSIRLWSLATITDAEHTTECLDMEVAARSVLREAVTEEMSGFTPRLVSLLRNELLVMTQNGYLLGYGFLTKTWRLIVNNPEYQSYCIMKESPDNRLVAIGTIKGHVFVHRLDNGARLLQVSVYSSKVLSLCWGSGEDLFSSGPEGAVIWWKVAQNENGKFDLTEICDYILCHSRHRWLTSVTILSDDVGFVCGDKRGSVFLYRNGVGSKSEDPCDSHIAIHGKTGVSFIAQHDEFLYSAGRDGTYRKYSVTEGWKLRLIHTFKVQKGFDWLEKLIFTSSDLLVMGFHSAYFVVHNATTNETLMKVIAVEVIGHGELCTPRIRLHLHSSKPRRLSSIQQEKTILDMSS</sequence>
<feature type="repeat" description="WD" evidence="8">
    <location>
        <begin position="166"/>
        <end position="200"/>
    </location>
</feature>
<evidence type="ECO:0000256" key="6">
    <source>
        <dbReference type="ARBA" id="ARBA00038255"/>
    </source>
</evidence>
<evidence type="ECO:0000256" key="2">
    <source>
        <dbReference type="ARBA" id="ARBA00022490"/>
    </source>
</evidence>
<dbReference type="InterPro" id="IPR015943">
    <property type="entry name" value="WD40/YVTN_repeat-like_dom_sf"/>
</dbReference>
<dbReference type="InterPro" id="IPR051973">
    <property type="entry name" value="tRNA_Anticodon_Mtase-Reg"/>
</dbReference>
<proteinExistence type="inferred from homology"/>
<keyword evidence="5" id="KW-0677">Repeat</keyword>
<dbReference type="GO" id="GO:0005737">
    <property type="term" value="C:cytoplasm"/>
    <property type="evidence" value="ECO:0007669"/>
    <property type="project" value="UniProtKB-SubCell"/>
</dbReference>
<comment type="similarity">
    <text evidence="6">Belongs to the WD repeat WDR6 family.</text>
</comment>
<evidence type="ECO:0000256" key="8">
    <source>
        <dbReference type="PROSITE-ProRule" id="PRU00221"/>
    </source>
</evidence>
<dbReference type="AlphaFoldDB" id="A0A2G8LET0"/>
<reference evidence="9 10" key="1">
    <citation type="journal article" date="2017" name="PLoS Biol.">
        <title>The sea cucumber genome provides insights into morphological evolution and visceral regeneration.</title>
        <authorList>
            <person name="Zhang X."/>
            <person name="Sun L."/>
            <person name="Yuan J."/>
            <person name="Sun Y."/>
            <person name="Gao Y."/>
            <person name="Zhang L."/>
            <person name="Li S."/>
            <person name="Dai H."/>
            <person name="Hamel J.F."/>
            <person name="Liu C."/>
            <person name="Yu Y."/>
            <person name="Liu S."/>
            <person name="Lin W."/>
            <person name="Guo K."/>
            <person name="Jin S."/>
            <person name="Xu P."/>
            <person name="Storey K.B."/>
            <person name="Huan P."/>
            <person name="Zhang T."/>
            <person name="Zhou Y."/>
            <person name="Zhang J."/>
            <person name="Lin C."/>
            <person name="Li X."/>
            <person name="Xing L."/>
            <person name="Huo D."/>
            <person name="Sun M."/>
            <person name="Wang L."/>
            <person name="Mercier A."/>
            <person name="Li F."/>
            <person name="Yang H."/>
            <person name="Xiang J."/>
        </authorList>
    </citation>
    <scope>NUCLEOTIDE SEQUENCE [LARGE SCALE GENOMIC DNA]</scope>
    <source>
        <strain evidence="9">Shaxun</strain>
        <tissue evidence="9">Muscle</tissue>
    </source>
</reference>
<evidence type="ECO:0000313" key="9">
    <source>
        <dbReference type="EMBL" id="PIK58660.1"/>
    </source>
</evidence>
<evidence type="ECO:0000256" key="1">
    <source>
        <dbReference type="ARBA" id="ARBA00004496"/>
    </source>
</evidence>
<comment type="subcellular location">
    <subcellularLocation>
        <location evidence="1">Cytoplasm</location>
    </subcellularLocation>
</comment>
<feature type="repeat" description="WD" evidence="8">
    <location>
        <begin position="261"/>
        <end position="289"/>
    </location>
</feature>
<comment type="caution">
    <text evidence="9">The sequence shown here is derived from an EMBL/GenBank/DDBJ whole genome shotgun (WGS) entry which is preliminary data.</text>
</comment>
<dbReference type="SUPFAM" id="SSF50978">
    <property type="entry name" value="WD40 repeat-like"/>
    <property type="match status" value="2"/>
</dbReference>
<keyword evidence="4" id="KW-0819">tRNA processing</keyword>
<dbReference type="PROSITE" id="PS50082">
    <property type="entry name" value="WD_REPEATS_2"/>
    <property type="match status" value="2"/>
</dbReference>
<evidence type="ECO:0000256" key="4">
    <source>
        <dbReference type="ARBA" id="ARBA00022694"/>
    </source>
</evidence>
<dbReference type="OrthoDB" id="5594999at2759"/>
<dbReference type="InterPro" id="IPR036322">
    <property type="entry name" value="WD40_repeat_dom_sf"/>
</dbReference>
<dbReference type="STRING" id="307972.A0A2G8LET0"/>
<keyword evidence="10" id="KW-1185">Reference proteome</keyword>
<dbReference type="EMBL" id="MRZV01000106">
    <property type="protein sequence ID" value="PIK58660.1"/>
    <property type="molecule type" value="Genomic_DNA"/>
</dbReference>
<dbReference type="InterPro" id="IPR001680">
    <property type="entry name" value="WD40_rpt"/>
</dbReference>
<dbReference type="PROSITE" id="PS50294">
    <property type="entry name" value="WD_REPEATS_REGION"/>
    <property type="match status" value="1"/>
</dbReference>
<dbReference type="PROSITE" id="PS00678">
    <property type="entry name" value="WD_REPEATS_1"/>
    <property type="match status" value="1"/>
</dbReference>
<dbReference type="GO" id="GO:0030488">
    <property type="term" value="P:tRNA methylation"/>
    <property type="evidence" value="ECO:0007669"/>
    <property type="project" value="TreeGrafter"/>
</dbReference>
<evidence type="ECO:0000256" key="3">
    <source>
        <dbReference type="ARBA" id="ARBA00022574"/>
    </source>
</evidence>
<dbReference type="Proteomes" id="UP000230750">
    <property type="component" value="Unassembled WGS sequence"/>
</dbReference>
<dbReference type="PANTHER" id="PTHR14344:SF3">
    <property type="entry name" value="WD REPEAT-CONTAINING PROTEIN 6"/>
    <property type="match status" value="1"/>
</dbReference>
<evidence type="ECO:0000313" key="10">
    <source>
        <dbReference type="Proteomes" id="UP000230750"/>
    </source>
</evidence>
<dbReference type="Pfam" id="PF00400">
    <property type="entry name" value="WD40"/>
    <property type="match status" value="2"/>
</dbReference>
<organism evidence="9 10">
    <name type="scientific">Stichopus japonicus</name>
    <name type="common">Sea cucumber</name>
    <dbReference type="NCBI Taxonomy" id="307972"/>
    <lineage>
        <taxon>Eukaryota</taxon>
        <taxon>Metazoa</taxon>
        <taxon>Echinodermata</taxon>
        <taxon>Eleutherozoa</taxon>
        <taxon>Echinozoa</taxon>
        <taxon>Holothuroidea</taxon>
        <taxon>Aspidochirotacea</taxon>
        <taxon>Aspidochirotida</taxon>
        <taxon>Stichopodidae</taxon>
        <taxon>Apostichopus</taxon>
    </lineage>
</organism>
<accession>A0A2G8LET0</accession>
<dbReference type="SMART" id="SM00320">
    <property type="entry name" value="WD40"/>
    <property type="match status" value="7"/>
</dbReference>
<keyword evidence="3 8" id="KW-0853">WD repeat</keyword>